<proteinExistence type="predicted"/>
<evidence type="ECO:0000256" key="1">
    <source>
        <dbReference type="ARBA" id="ARBA00000085"/>
    </source>
</evidence>
<dbReference type="SUPFAM" id="SSF47384">
    <property type="entry name" value="Homodimeric domain of signal transducing histidine kinase"/>
    <property type="match status" value="1"/>
</dbReference>
<dbReference type="AlphaFoldDB" id="A0A2V4DXC0"/>
<name>A0A2V4DXC0_9GAMM</name>
<evidence type="ECO:0000256" key="2">
    <source>
        <dbReference type="ARBA" id="ARBA00012438"/>
    </source>
</evidence>
<dbReference type="InterPro" id="IPR050351">
    <property type="entry name" value="BphY/WalK/GraS-like"/>
</dbReference>
<dbReference type="GO" id="GO:0004721">
    <property type="term" value="F:phosphoprotein phosphatase activity"/>
    <property type="evidence" value="ECO:0007669"/>
    <property type="project" value="TreeGrafter"/>
</dbReference>
<comment type="catalytic activity">
    <reaction evidence="1">
        <text>ATP + protein L-histidine = ADP + protein N-phospho-L-histidine.</text>
        <dbReference type="EC" id="2.7.13.3"/>
    </reaction>
</comment>
<dbReference type="RefSeq" id="WP_110423523.1">
    <property type="nucleotide sequence ID" value="NZ_QGLP01000005.1"/>
</dbReference>
<evidence type="ECO:0000313" key="10">
    <source>
        <dbReference type="Proteomes" id="UP000247483"/>
    </source>
</evidence>
<dbReference type="InterPro" id="IPR004358">
    <property type="entry name" value="Sig_transdc_His_kin-like_C"/>
</dbReference>
<keyword evidence="6" id="KW-0902">Two-component regulatory system</keyword>
<keyword evidence="7" id="KW-1133">Transmembrane helix</keyword>
<dbReference type="InterPro" id="IPR005467">
    <property type="entry name" value="His_kinase_dom"/>
</dbReference>
<evidence type="ECO:0000256" key="5">
    <source>
        <dbReference type="ARBA" id="ARBA00022777"/>
    </source>
</evidence>
<feature type="transmembrane region" description="Helical" evidence="7">
    <location>
        <begin position="227"/>
        <end position="250"/>
    </location>
</feature>
<evidence type="ECO:0000256" key="6">
    <source>
        <dbReference type="ARBA" id="ARBA00023012"/>
    </source>
</evidence>
<dbReference type="Proteomes" id="UP000247483">
    <property type="component" value="Unassembled WGS sequence"/>
</dbReference>
<dbReference type="GO" id="GO:0005886">
    <property type="term" value="C:plasma membrane"/>
    <property type="evidence" value="ECO:0007669"/>
    <property type="project" value="TreeGrafter"/>
</dbReference>
<dbReference type="Gene3D" id="3.30.565.10">
    <property type="entry name" value="Histidine kinase-like ATPase, C-terminal domain"/>
    <property type="match status" value="1"/>
</dbReference>
<reference evidence="9 10" key="1">
    <citation type="submission" date="2018-05" db="EMBL/GenBank/DDBJ databases">
        <title>Reference genomes for bee gut microbiota database.</title>
        <authorList>
            <person name="Ellegaard K.M."/>
        </authorList>
    </citation>
    <scope>NUCLEOTIDE SEQUENCE [LARGE SCALE GENOMIC DNA]</scope>
    <source>
        <strain evidence="9 10">ESL0177</strain>
    </source>
</reference>
<comment type="caution">
    <text evidence="9">The sequence shown here is derived from an EMBL/GenBank/DDBJ whole genome shotgun (WGS) entry which is preliminary data.</text>
</comment>
<dbReference type="PANTHER" id="PTHR45453">
    <property type="entry name" value="PHOSPHATE REGULON SENSOR PROTEIN PHOR"/>
    <property type="match status" value="1"/>
</dbReference>
<organism evidence="9 10">
    <name type="scientific">Gilliamella apicola</name>
    <dbReference type="NCBI Taxonomy" id="1196095"/>
    <lineage>
        <taxon>Bacteria</taxon>
        <taxon>Pseudomonadati</taxon>
        <taxon>Pseudomonadota</taxon>
        <taxon>Gammaproteobacteria</taxon>
        <taxon>Orbales</taxon>
        <taxon>Orbaceae</taxon>
        <taxon>Gilliamella</taxon>
    </lineage>
</organism>
<dbReference type="InterPro" id="IPR036890">
    <property type="entry name" value="HATPase_C_sf"/>
</dbReference>
<dbReference type="GO" id="GO:0000155">
    <property type="term" value="F:phosphorelay sensor kinase activity"/>
    <property type="evidence" value="ECO:0007669"/>
    <property type="project" value="InterPro"/>
</dbReference>
<dbReference type="EC" id="2.7.13.3" evidence="2"/>
<dbReference type="CDD" id="cd00082">
    <property type="entry name" value="HisKA"/>
    <property type="match status" value="1"/>
</dbReference>
<protein>
    <recommendedName>
        <fullName evidence="2">histidine kinase</fullName>
        <ecNumber evidence="2">2.7.13.3</ecNumber>
    </recommendedName>
</protein>
<dbReference type="InterPro" id="IPR003661">
    <property type="entry name" value="HisK_dim/P_dom"/>
</dbReference>
<evidence type="ECO:0000259" key="8">
    <source>
        <dbReference type="PROSITE" id="PS50109"/>
    </source>
</evidence>
<dbReference type="SUPFAM" id="SSF55874">
    <property type="entry name" value="ATPase domain of HSP90 chaperone/DNA topoisomerase II/histidine kinase"/>
    <property type="match status" value="1"/>
</dbReference>
<dbReference type="SMART" id="SM00387">
    <property type="entry name" value="HATPase_c"/>
    <property type="match status" value="1"/>
</dbReference>
<dbReference type="InterPro" id="IPR036097">
    <property type="entry name" value="HisK_dim/P_sf"/>
</dbReference>
<dbReference type="PANTHER" id="PTHR45453:SF1">
    <property type="entry name" value="PHOSPHATE REGULON SENSOR PROTEIN PHOR"/>
    <property type="match status" value="1"/>
</dbReference>
<dbReference type="Pfam" id="PF00512">
    <property type="entry name" value="HisKA"/>
    <property type="match status" value="1"/>
</dbReference>
<dbReference type="EMBL" id="QGLP01000005">
    <property type="protein sequence ID" value="PXZ04179.1"/>
    <property type="molecule type" value="Genomic_DNA"/>
</dbReference>
<dbReference type="PROSITE" id="PS50109">
    <property type="entry name" value="HIS_KIN"/>
    <property type="match status" value="1"/>
</dbReference>
<evidence type="ECO:0000313" key="9">
    <source>
        <dbReference type="EMBL" id="PXZ04179.1"/>
    </source>
</evidence>
<dbReference type="InterPro" id="IPR003594">
    <property type="entry name" value="HATPase_dom"/>
</dbReference>
<dbReference type="Pfam" id="PF02518">
    <property type="entry name" value="HATPase_c"/>
    <property type="match status" value="1"/>
</dbReference>
<accession>A0A2V4DXC0</accession>
<keyword evidence="5 9" id="KW-0418">Kinase</keyword>
<dbReference type="SMART" id="SM00388">
    <property type="entry name" value="HisKA"/>
    <property type="match status" value="1"/>
</dbReference>
<feature type="domain" description="Histidine kinase" evidence="8">
    <location>
        <begin position="269"/>
        <end position="482"/>
    </location>
</feature>
<dbReference type="Gene3D" id="1.10.287.130">
    <property type="match status" value="1"/>
</dbReference>
<keyword evidence="7" id="KW-0812">Transmembrane</keyword>
<sequence length="488" mass="55567">MKKLTTILSLLVLMAFISYLGWRSVEHEVLLRENNETLLVKSRINNIKLSIESLLNQRLSYLSNLASQIDNNNDKADDLLATQADIKNIFIVNKNKILFLSDFDDSQWHKLVESIAMDNSVLFKQQDHSEQFEPSSGWYQMYNHLIYWSIKSDNIIGFELSNIKFSFDVISLLDKQAFEDNFRLSDGDKQIYSNGEIFDNEISIVLDYPLQNWHLTYYYPSPNLVNLYLLGAGVIGLFLIVLLGLICYAYREYSRTLRLAKQQVSFVGQVSHEFKTPLTNITLYSEMLSEYLEDESAPIPDYLHIISAESKRLTRLVQNVLTFNKPNSVNIRSVDLTLLLKQIYHTFKPILAAKSLQLNITKLDSDCIVNTDEDCVMQILNNFLSNAEKYAANGKQVDLSLIKSGKQVIITVRDYGEGIANHLLKQIFEPFYRVNSSITEGVSGTGIGLTIANQLANQIHGEIKVINQNPGMAFSLILTEQGNENLNC</sequence>
<evidence type="ECO:0000256" key="4">
    <source>
        <dbReference type="ARBA" id="ARBA00022679"/>
    </source>
</evidence>
<dbReference type="GO" id="GO:0016036">
    <property type="term" value="P:cellular response to phosphate starvation"/>
    <property type="evidence" value="ECO:0007669"/>
    <property type="project" value="TreeGrafter"/>
</dbReference>
<dbReference type="CDD" id="cd00075">
    <property type="entry name" value="HATPase"/>
    <property type="match status" value="1"/>
</dbReference>
<keyword evidence="7" id="KW-0472">Membrane</keyword>
<gene>
    <name evidence="9" type="ORF">DKK79_07380</name>
</gene>
<keyword evidence="3" id="KW-0597">Phosphoprotein</keyword>
<dbReference type="PRINTS" id="PR00344">
    <property type="entry name" value="BCTRLSENSOR"/>
</dbReference>
<evidence type="ECO:0000256" key="7">
    <source>
        <dbReference type="SAM" id="Phobius"/>
    </source>
</evidence>
<keyword evidence="4" id="KW-0808">Transferase</keyword>
<evidence type="ECO:0000256" key="3">
    <source>
        <dbReference type="ARBA" id="ARBA00022553"/>
    </source>
</evidence>